<name>A0ABR3GD24_9PEZI</name>
<evidence type="ECO:0000313" key="3">
    <source>
        <dbReference type="Proteomes" id="UP001447188"/>
    </source>
</evidence>
<comment type="caution">
    <text evidence="2">The sequence shown here is derived from an EMBL/GenBank/DDBJ whole genome shotgun (WGS) entry which is preliminary data.</text>
</comment>
<keyword evidence="1" id="KW-0175">Coiled coil</keyword>
<organism evidence="2 3">
    <name type="scientific">Discina gigas</name>
    <dbReference type="NCBI Taxonomy" id="1032678"/>
    <lineage>
        <taxon>Eukaryota</taxon>
        <taxon>Fungi</taxon>
        <taxon>Dikarya</taxon>
        <taxon>Ascomycota</taxon>
        <taxon>Pezizomycotina</taxon>
        <taxon>Pezizomycetes</taxon>
        <taxon>Pezizales</taxon>
        <taxon>Discinaceae</taxon>
        <taxon>Discina</taxon>
    </lineage>
</organism>
<protein>
    <submittedName>
        <fullName evidence="2">Uncharacterized protein</fullName>
    </submittedName>
</protein>
<reference evidence="2 3" key="1">
    <citation type="submission" date="2024-02" db="EMBL/GenBank/DDBJ databases">
        <title>Discinaceae phylogenomics.</title>
        <authorList>
            <person name="Dirks A.C."/>
            <person name="James T.Y."/>
        </authorList>
    </citation>
    <scope>NUCLEOTIDE SEQUENCE [LARGE SCALE GENOMIC DNA]</scope>
    <source>
        <strain evidence="2 3">ACD0624</strain>
    </source>
</reference>
<evidence type="ECO:0000313" key="2">
    <source>
        <dbReference type="EMBL" id="KAL0633876.1"/>
    </source>
</evidence>
<keyword evidence="3" id="KW-1185">Reference proteome</keyword>
<accession>A0ABR3GD24</accession>
<sequence length="135" mass="15012">MPRKSTTAPFEIYEDPCDRIPAPRTPSPASALRASIAEAEKLLAKATGVVEAAREAVAAEQVLEVKEAVERIRLEKAVKRQEEIAADLEMQIEIVEMGMEYLSHTIGEREEEIGELREEAERLERKLDGLLGLSV</sequence>
<feature type="coiled-coil region" evidence="1">
    <location>
        <begin position="36"/>
        <end position="133"/>
    </location>
</feature>
<evidence type="ECO:0000256" key="1">
    <source>
        <dbReference type="SAM" id="Coils"/>
    </source>
</evidence>
<proteinExistence type="predicted"/>
<dbReference type="EMBL" id="JBBBZM010000110">
    <property type="protein sequence ID" value="KAL0633876.1"/>
    <property type="molecule type" value="Genomic_DNA"/>
</dbReference>
<gene>
    <name evidence="2" type="ORF">Q9L58_007178</name>
</gene>
<dbReference type="Proteomes" id="UP001447188">
    <property type="component" value="Unassembled WGS sequence"/>
</dbReference>